<name>A0A1Q3ER62_LENED</name>
<evidence type="ECO:0000313" key="5">
    <source>
        <dbReference type="Proteomes" id="UP000188533"/>
    </source>
</evidence>
<feature type="domain" description="Peroxisomal membrane protein PEX14-like KPWE" evidence="2">
    <location>
        <begin position="104"/>
        <end position="152"/>
    </location>
</feature>
<dbReference type="InterPro" id="IPR040554">
    <property type="entry name" value="KPWE_PEX14_dom"/>
</dbReference>
<dbReference type="PANTHER" id="PTHR36855:SF1">
    <property type="entry name" value="PEROXISOME MEMBRANE ANCHOR PROTEIN PEX14P N-TERMINAL DOMAIN-CONTAINING PROTEIN"/>
    <property type="match status" value="1"/>
</dbReference>
<dbReference type="Pfam" id="PF17733">
    <property type="entry name" value="KPWE_dom"/>
    <property type="match status" value="1"/>
</dbReference>
<feature type="domain" description="PEX14-like helix-turn-helix" evidence="3">
    <location>
        <begin position="11"/>
        <end position="79"/>
    </location>
</feature>
<dbReference type="STRING" id="5353.A0A1Q3ER62"/>
<sequence>MIRTANHSESSILSQYLAYPFDSDANFKKGLSDIVSLAGTNRSTDIPEDTIRSMRVFYFNRLLGHSLSVAEVQAYEQSKNSTREISTSAQASTSHIGVEANDAEPLSFAQIQALIEAGRMDEIPNNKTICTDLNSASLTSSPTAPPRKKPWENEVDLSPS</sequence>
<dbReference type="EMBL" id="BDGU01001130">
    <property type="protein sequence ID" value="GAW09594.1"/>
    <property type="molecule type" value="Genomic_DNA"/>
</dbReference>
<keyword evidence="5" id="KW-1185">Reference proteome</keyword>
<dbReference type="InterPro" id="IPR058841">
    <property type="entry name" value="HTH_76"/>
</dbReference>
<feature type="region of interest" description="Disordered" evidence="1">
    <location>
        <begin position="132"/>
        <end position="160"/>
    </location>
</feature>
<evidence type="ECO:0000313" key="4">
    <source>
        <dbReference type="EMBL" id="GAW09594.1"/>
    </source>
</evidence>
<reference evidence="4 5" key="2">
    <citation type="submission" date="2017-02" db="EMBL/GenBank/DDBJ databases">
        <title>A genome survey and senescence transcriptome analysis in Lentinula edodes.</title>
        <authorList>
            <person name="Sakamoto Y."/>
            <person name="Nakade K."/>
            <person name="Sato S."/>
            <person name="Yoshida Y."/>
            <person name="Miyazaki K."/>
            <person name="Natsume S."/>
            <person name="Konno N."/>
        </authorList>
    </citation>
    <scope>NUCLEOTIDE SEQUENCE [LARGE SCALE GENOMIC DNA]</scope>
    <source>
        <strain evidence="4 5">NBRC 111202</strain>
    </source>
</reference>
<dbReference type="AlphaFoldDB" id="A0A1Q3ER62"/>
<dbReference type="PANTHER" id="PTHR36855">
    <property type="entry name" value="CHROMOSOME 10, WHOLE GENOME SHOTGUN SEQUENCE"/>
    <property type="match status" value="1"/>
</dbReference>
<proteinExistence type="predicted"/>
<protein>
    <submittedName>
        <fullName evidence="4">Uncharacterized protein</fullName>
    </submittedName>
</protein>
<reference evidence="4 5" key="1">
    <citation type="submission" date="2016-08" db="EMBL/GenBank/DDBJ databases">
        <authorList>
            <consortium name="Lentinula edodes genome sequencing consortium"/>
            <person name="Sakamoto Y."/>
            <person name="Nakade K."/>
            <person name="Sato S."/>
            <person name="Yoshida Y."/>
            <person name="Miyazaki K."/>
            <person name="Natsume S."/>
            <person name="Konno N."/>
        </authorList>
    </citation>
    <scope>NUCLEOTIDE SEQUENCE [LARGE SCALE GENOMIC DNA]</scope>
    <source>
        <strain evidence="4 5">NBRC 111202</strain>
    </source>
</reference>
<evidence type="ECO:0000259" key="3">
    <source>
        <dbReference type="Pfam" id="PF25871"/>
    </source>
</evidence>
<comment type="caution">
    <text evidence="4">The sequence shown here is derived from an EMBL/GenBank/DDBJ whole genome shotgun (WGS) entry which is preliminary data.</text>
</comment>
<evidence type="ECO:0000256" key="1">
    <source>
        <dbReference type="SAM" id="MobiDB-lite"/>
    </source>
</evidence>
<organism evidence="4 5">
    <name type="scientific">Lentinula edodes</name>
    <name type="common">Shiitake mushroom</name>
    <name type="synonym">Lentinus edodes</name>
    <dbReference type="NCBI Taxonomy" id="5353"/>
    <lineage>
        <taxon>Eukaryota</taxon>
        <taxon>Fungi</taxon>
        <taxon>Dikarya</taxon>
        <taxon>Basidiomycota</taxon>
        <taxon>Agaricomycotina</taxon>
        <taxon>Agaricomycetes</taxon>
        <taxon>Agaricomycetidae</taxon>
        <taxon>Agaricales</taxon>
        <taxon>Marasmiineae</taxon>
        <taxon>Omphalotaceae</taxon>
        <taxon>Lentinula</taxon>
    </lineage>
</organism>
<accession>A0A1Q3ER62</accession>
<gene>
    <name evidence="4" type="ORF">LENED_011758</name>
</gene>
<dbReference type="Proteomes" id="UP000188533">
    <property type="component" value="Unassembled WGS sequence"/>
</dbReference>
<evidence type="ECO:0000259" key="2">
    <source>
        <dbReference type="Pfam" id="PF17733"/>
    </source>
</evidence>
<dbReference type="Pfam" id="PF25871">
    <property type="entry name" value="HTH_76"/>
    <property type="match status" value="1"/>
</dbReference>